<proteinExistence type="predicted"/>
<evidence type="ECO:0000313" key="1">
    <source>
        <dbReference type="EMBL" id="KAJ0208991.1"/>
    </source>
</evidence>
<dbReference type="AlphaFoldDB" id="A0A9R1VQW2"/>
<dbReference type="Proteomes" id="UP000235145">
    <property type="component" value="Unassembled WGS sequence"/>
</dbReference>
<dbReference type="PANTHER" id="PTHR10492">
    <property type="match status" value="1"/>
</dbReference>
<dbReference type="EMBL" id="NBSK02000004">
    <property type="protein sequence ID" value="KAJ0208991.1"/>
    <property type="molecule type" value="Genomic_DNA"/>
</dbReference>
<evidence type="ECO:0008006" key="3">
    <source>
        <dbReference type="Google" id="ProtNLM"/>
    </source>
</evidence>
<comment type="caution">
    <text evidence="1">The sequence shown here is derived from an EMBL/GenBank/DDBJ whole genome shotgun (WGS) entry which is preliminary data.</text>
</comment>
<keyword evidence="2" id="KW-1185">Reference proteome</keyword>
<gene>
    <name evidence="1" type="ORF">LSAT_V11C400161070</name>
</gene>
<dbReference type="PANTHER" id="PTHR10492:SF96">
    <property type="entry name" value="ATP-DEPENDENT DNA HELICASE"/>
    <property type="match status" value="1"/>
</dbReference>
<evidence type="ECO:0000313" key="2">
    <source>
        <dbReference type="Proteomes" id="UP000235145"/>
    </source>
</evidence>
<accession>A0A9R1VQW2</accession>
<sequence>MAEGPDFIVHHQQQLGLEYINGVYDALSKGDTDSRVIGKCVFVPASFIGGTRYTYVGFVVSHNTSSFSLTMLNGLSIEDTWMLLVSLIFKTDQISLHASLRSKSMLSLTSLKMRKLLEMGLPHFHMLLWVASPFKIQEGADIDNYITDELHDCILEPSLYRIVTTCVLHGLCGLLNTGAPYMVDDRCKKRFPKPFNLLTTFDDNVYVRYRRRARLYHVLQIGARTNIRYVVPYKKRLCSRFYAHINVEYCGWNMTIKYLFKYISKEGDRVDTAASTSTTQIVMNEIKSFLDGRYRCPHKATWQILKFSIHKWDPAVQLLVVHLDGIQPTIFKENGGTRLRDRFIRLS</sequence>
<reference evidence="1 2" key="1">
    <citation type="journal article" date="2017" name="Nat. Commun.">
        <title>Genome assembly with in vitro proximity ligation data and whole-genome triplication in lettuce.</title>
        <authorList>
            <person name="Reyes-Chin-Wo S."/>
            <person name="Wang Z."/>
            <person name="Yang X."/>
            <person name="Kozik A."/>
            <person name="Arikit S."/>
            <person name="Song C."/>
            <person name="Xia L."/>
            <person name="Froenicke L."/>
            <person name="Lavelle D.O."/>
            <person name="Truco M.J."/>
            <person name="Xia R."/>
            <person name="Zhu S."/>
            <person name="Xu C."/>
            <person name="Xu H."/>
            <person name="Xu X."/>
            <person name="Cox K."/>
            <person name="Korf I."/>
            <person name="Meyers B.C."/>
            <person name="Michelmore R.W."/>
        </authorList>
    </citation>
    <scope>NUCLEOTIDE SEQUENCE [LARGE SCALE GENOMIC DNA]</scope>
    <source>
        <strain evidence="2">cv. Salinas</strain>
        <tissue evidence="1">Seedlings</tissue>
    </source>
</reference>
<name>A0A9R1VQW2_LACSA</name>
<organism evidence="1 2">
    <name type="scientific">Lactuca sativa</name>
    <name type="common">Garden lettuce</name>
    <dbReference type="NCBI Taxonomy" id="4236"/>
    <lineage>
        <taxon>Eukaryota</taxon>
        <taxon>Viridiplantae</taxon>
        <taxon>Streptophyta</taxon>
        <taxon>Embryophyta</taxon>
        <taxon>Tracheophyta</taxon>
        <taxon>Spermatophyta</taxon>
        <taxon>Magnoliopsida</taxon>
        <taxon>eudicotyledons</taxon>
        <taxon>Gunneridae</taxon>
        <taxon>Pentapetalae</taxon>
        <taxon>asterids</taxon>
        <taxon>campanulids</taxon>
        <taxon>Asterales</taxon>
        <taxon>Asteraceae</taxon>
        <taxon>Cichorioideae</taxon>
        <taxon>Cichorieae</taxon>
        <taxon>Lactucinae</taxon>
        <taxon>Lactuca</taxon>
    </lineage>
</organism>
<protein>
    <recommendedName>
        <fullName evidence="3">Helitron helicase-like domain-containing protein</fullName>
    </recommendedName>
</protein>